<dbReference type="Proteomes" id="UP000660745">
    <property type="component" value="Unassembled WGS sequence"/>
</dbReference>
<protein>
    <submittedName>
        <fullName evidence="1">Uncharacterized protein</fullName>
    </submittedName>
</protein>
<comment type="caution">
    <text evidence="1">The sequence shown here is derived from an EMBL/GenBank/DDBJ whole genome shotgun (WGS) entry which is preliminary data.</text>
</comment>
<name>A0A918E579_9ACTN</name>
<dbReference type="AlphaFoldDB" id="A0A918E579"/>
<keyword evidence="2" id="KW-1185">Reference proteome</keyword>
<proteinExistence type="predicted"/>
<gene>
    <name evidence="1" type="ORF">GCM10012278_27180</name>
</gene>
<reference evidence="1" key="2">
    <citation type="submission" date="2020-09" db="EMBL/GenBank/DDBJ databases">
        <authorList>
            <person name="Sun Q."/>
            <person name="Zhou Y."/>
        </authorList>
    </citation>
    <scope>NUCLEOTIDE SEQUENCE</scope>
    <source>
        <strain evidence="1">CGMCC 4.7430</strain>
    </source>
</reference>
<dbReference type="EMBL" id="BMNK01000004">
    <property type="protein sequence ID" value="GGP05909.1"/>
    <property type="molecule type" value="Genomic_DNA"/>
</dbReference>
<reference evidence="1" key="1">
    <citation type="journal article" date="2014" name="Int. J. Syst. Evol. Microbiol.">
        <title>Complete genome sequence of Corynebacterium casei LMG S-19264T (=DSM 44701T), isolated from a smear-ripened cheese.</title>
        <authorList>
            <consortium name="US DOE Joint Genome Institute (JGI-PGF)"/>
            <person name="Walter F."/>
            <person name="Albersmeier A."/>
            <person name="Kalinowski J."/>
            <person name="Ruckert C."/>
        </authorList>
    </citation>
    <scope>NUCLEOTIDE SEQUENCE</scope>
    <source>
        <strain evidence="1">CGMCC 4.7430</strain>
    </source>
</reference>
<organism evidence="1 2">
    <name type="scientific">Nonomuraea glycinis</name>
    <dbReference type="NCBI Taxonomy" id="2047744"/>
    <lineage>
        <taxon>Bacteria</taxon>
        <taxon>Bacillati</taxon>
        <taxon>Actinomycetota</taxon>
        <taxon>Actinomycetes</taxon>
        <taxon>Streptosporangiales</taxon>
        <taxon>Streptosporangiaceae</taxon>
        <taxon>Nonomuraea</taxon>
    </lineage>
</organism>
<sequence>MLVDALSRPEYLWFLLSGFNAGEDGQNRTMMARTIKFRGRFRGEAQRVWEGTTGRG</sequence>
<evidence type="ECO:0000313" key="2">
    <source>
        <dbReference type="Proteomes" id="UP000660745"/>
    </source>
</evidence>
<evidence type="ECO:0000313" key="1">
    <source>
        <dbReference type="EMBL" id="GGP05909.1"/>
    </source>
</evidence>
<accession>A0A918E579</accession>